<dbReference type="SUPFAM" id="SSF51419">
    <property type="entry name" value="PLP-binding barrel"/>
    <property type="match status" value="1"/>
</dbReference>
<organism evidence="6 7">
    <name type="scientific">Pelobium manganitolerans</name>
    <dbReference type="NCBI Taxonomy" id="1842495"/>
    <lineage>
        <taxon>Bacteria</taxon>
        <taxon>Pseudomonadati</taxon>
        <taxon>Bacteroidota</taxon>
        <taxon>Sphingobacteriia</taxon>
        <taxon>Sphingobacteriales</taxon>
        <taxon>Sphingobacteriaceae</taxon>
        <taxon>Pelobium</taxon>
    </lineage>
</organism>
<proteinExistence type="inferred from homology"/>
<dbReference type="EMBL" id="MBTA01000027">
    <property type="protein sequence ID" value="RKD13670.1"/>
    <property type="molecule type" value="Genomic_DNA"/>
</dbReference>
<dbReference type="PANTHER" id="PTHR10146">
    <property type="entry name" value="PROLINE SYNTHETASE CO-TRANSCRIBED BACTERIAL HOMOLOG PROTEIN"/>
    <property type="match status" value="1"/>
</dbReference>
<protein>
    <recommendedName>
        <fullName evidence="2">Pyridoxal phosphate homeostasis protein</fullName>
        <shortName evidence="2">PLP homeostasis protein</shortName>
    </recommendedName>
</protein>
<dbReference type="CDD" id="cd00635">
    <property type="entry name" value="PLPDE_III_YBL036c_like"/>
    <property type="match status" value="1"/>
</dbReference>
<comment type="similarity">
    <text evidence="2 4">Belongs to the pyridoxal phosphate-binding protein YggS/PROSC family.</text>
</comment>
<dbReference type="InterPro" id="IPR001608">
    <property type="entry name" value="Ala_racemase_N"/>
</dbReference>
<evidence type="ECO:0000256" key="3">
    <source>
        <dbReference type="PIRSR" id="PIRSR004848-1"/>
    </source>
</evidence>
<dbReference type="PIRSF" id="PIRSF004848">
    <property type="entry name" value="YBL036c_PLPDEIII"/>
    <property type="match status" value="1"/>
</dbReference>
<feature type="modified residue" description="N6-(pyridoxal phosphate)lysine" evidence="2 3">
    <location>
        <position position="26"/>
    </location>
</feature>
<dbReference type="FunFam" id="3.20.20.10:FF:000018">
    <property type="entry name" value="Pyridoxal phosphate homeostasis protein"/>
    <property type="match status" value="1"/>
</dbReference>
<evidence type="ECO:0000313" key="7">
    <source>
        <dbReference type="Proteomes" id="UP000283433"/>
    </source>
</evidence>
<evidence type="ECO:0000259" key="5">
    <source>
        <dbReference type="Pfam" id="PF01168"/>
    </source>
</evidence>
<dbReference type="PANTHER" id="PTHR10146:SF14">
    <property type="entry name" value="PYRIDOXAL PHOSPHATE HOMEOSTASIS PROTEIN"/>
    <property type="match status" value="1"/>
</dbReference>
<dbReference type="NCBIfam" id="TIGR00044">
    <property type="entry name" value="YggS family pyridoxal phosphate-dependent enzyme"/>
    <property type="match status" value="1"/>
</dbReference>
<comment type="caution">
    <text evidence="6">The sequence shown here is derived from an EMBL/GenBank/DDBJ whole genome shotgun (WGS) entry which is preliminary data.</text>
</comment>
<dbReference type="RefSeq" id="WP_120182576.1">
    <property type="nucleotide sequence ID" value="NZ_MBTA01000027.1"/>
</dbReference>
<evidence type="ECO:0000256" key="1">
    <source>
        <dbReference type="ARBA" id="ARBA00022898"/>
    </source>
</evidence>
<keyword evidence="1 2" id="KW-0663">Pyridoxal phosphate</keyword>
<dbReference type="InterPro" id="IPR029066">
    <property type="entry name" value="PLP-binding_barrel"/>
</dbReference>
<comment type="cofactor">
    <cofactor evidence="3">
        <name>pyridoxal 5'-phosphate</name>
        <dbReference type="ChEBI" id="CHEBI:597326"/>
    </cofactor>
</comment>
<comment type="function">
    <text evidence="2">Pyridoxal 5'-phosphate (PLP)-binding protein, which is involved in PLP homeostasis.</text>
</comment>
<gene>
    <name evidence="6" type="ORF">BCY91_08835</name>
</gene>
<dbReference type="Gene3D" id="3.20.20.10">
    <property type="entry name" value="Alanine racemase"/>
    <property type="match status" value="1"/>
</dbReference>
<reference evidence="6 7" key="1">
    <citation type="submission" date="2016-07" db="EMBL/GenBank/DDBJ databases">
        <title>Genome of Pelobium manganitolerans.</title>
        <authorList>
            <person name="Wu S."/>
            <person name="Wang G."/>
        </authorList>
    </citation>
    <scope>NUCLEOTIDE SEQUENCE [LARGE SCALE GENOMIC DNA]</scope>
    <source>
        <strain evidence="6 7">YS-25</strain>
    </source>
</reference>
<dbReference type="HAMAP" id="MF_02087">
    <property type="entry name" value="PLP_homeostasis"/>
    <property type="match status" value="1"/>
</dbReference>
<feature type="domain" description="Alanine racemase N-terminal" evidence="5">
    <location>
        <begin position="3"/>
        <end position="220"/>
    </location>
</feature>
<sequence>MSIADNIKAYTKELNSIGVKLVAVSKTKSNEDIMEAYQAGQRIFGENQVQEMLEKQEALPKDIEWHLVGHLQSNKVKYIAPFVSLIHGVDSLKLLVEIDKQAKKHNRVIDCLLQIYIADEHTKFGLGFDEAIELLESEEYQKLSNIRIVGLMGIATNTENPKQIKEEFYELHTLFKGIKASYFRNQDSFKEISMGMSADYKIAIEQGSTMVRIGSDIFGQRVIKHYKNTEN</sequence>
<name>A0A419S3C1_9SPHI</name>
<dbReference type="GO" id="GO:0030170">
    <property type="term" value="F:pyridoxal phosphate binding"/>
    <property type="evidence" value="ECO:0007669"/>
    <property type="project" value="UniProtKB-UniRule"/>
</dbReference>
<evidence type="ECO:0000256" key="2">
    <source>
        <dbReference type="HAMAP-Rule" id="MF_02087"/>
    </source>
</evidence>
<dbReference type="InterPro" id="IPR011078">
    <property type="entry name" value="PyrdxlP_homeostasis"/>
</dbReference>
<dbReference type="Proteomes" id="UP000283433">
    <property type="component" value="Unassembled WGS sequence"/>
</dbReference>
<evidence type="ECO:0000313" key="6">
    <source>
        <dbReference type="EMBL" id="RKD13670.1"/>
    </source>
</evidence>
<dbReference type="AlphaFoldDB" id="A0A419S3C1"/>
<dbReference type="Pfam" id="PF01168">
    <property type="entry name" value="Ala_racemase_N"/>
    <property type="match status" value="1"/>
</dbReference>
<evidence type="ECO:0000256" key="4">
    <source>
        <dbReference type="RuleBase" id="RU004514"/>
    </source>
</evidence>
<accession>A0A419S3C1</accession>
<dbReference type="OrthoDB" id="9804072at2"/>
<keyword evidence="7" id="KW-1185">Reference proteome</keyword>